<dbReference type="Pfam" id="PF17820">
    <property type="entry name" value="PDZ_6"/>
    <property type="match status" value="1"/>
</dbReference>
<dbReference type="PANTHER" id="PTHR32060:SF30">
    <property type="entry name" value="CARBOXY-TERMINAL PROCESSING PROTEASE CTPA"/>
    <property type="match status" value="1"/>
</dbReference>
<dbReference type="Gene3D" id="3.30.750.44">
    <property type="match status" value="1"/>
</dbReference>
<evidence type="ECO:0000259" key="2">
    <source>
        <dbReference type="PROSITE" id="PS50106"/>
    </source>
</evidence>
<keyword evidence="1" id="KW-0732">Signal</keyword>
<evidence type="ECO:0000256" key="1">
    <source>
        <dbReference type="SAM" id="SignalP"/>
    </source>
</evidence>
<comment type="caution">
    <text evidence="3">The sequence shown here is derived from an EMBL/GenBank/DDBJ whole genome shotgun (WGS) entry which is preliminary data.</text>
</comment>
<evidence type="ECO:0000313" key="4">
    <source>
        <dbReference type="Proteomes" id="UP000617041"/>
    </source>
</evidence>
<accession>A0A934Q3X3</accession>
<name>A0A934Q3X3_9BURK</name>
<reference evidence="3" key="1">
    <citation type="submission" date="2020-12" db="EMBL/GenBank/DDBJ databases">
        <title>Ramlibacter sp. nov., isolated from a freshwater alga, Cryptomonas.</title>
        <authorList>
            <person name="Kim H.M."/>
            <person name="Jeon C.O."/>
        </authorList>
    </citation>
    <scope>NUCLEOTIDE SEQUENCE</scope>
    <source>
        <strain evidence="3">CrO1</strain>
    </source>
</reference>
<dbReference type="SUPFAM" id="SSF48452">
    <property type="entry name" value="TPR-like"/>
    <property type="match status" value="1"/>
</dbReference>
<dbReference type="InterPro" id="IPR041489">
    <property type="entry name" value="PDZ_6"/>
</dbReference>
<dbReference type="PROSITE" id="PS50106">
    <property type="entry name" value="PDZ"/>
    <property type="match status" value="1"/>
</dbReference>
<dbReference type="Gene3D" id="2.30.42.10">
    <property type="match status" value="1"/>
</dbReference>
<protein>
    <submittedName>
        <fullName evidence="3">PDZ domain-containing protein</fullName>
    </submittedName>
</protein>
<dbReference type="GO" id="GO:0004175">
    <property type="term" value="F:endopeptidase activity"/>
    <property type="evidence" value="ECO:0007669"/>
    <property type="project" value="TreeGrafter"/>
</dbReference>
<organism evidence="3 4">
    <name type="scientific">Ramlibacter algicola</name>
    <dbReference type="NCBI Taxonomy" id="2795217"/>
    <lineage>
        <taxon>Bacteria</taxon>
        <taxon>Pseudomonadati</taxon>
        <taxon>Pseudomonadota</taxon>
        <taxon>Betaproteobacteria</taxon>
        <taxon>Burkholderiales</taxon>
        <taxon>Comamonadaceae</taxon>
        <taxon>Ramlibacter</taxon>
    </lineage>
</organism>
<dbReference type="Gene3D" id="1.25.40.10">
    <property type="entry name" value="Tetratricopeptide repeat domain"/>
    <property type="match status" value="1"/>
</dbReference>
<dbReference type="PANTHER" id="PTHR32060">
    <property type="entry name" value="TAIL-SPECIFIC PROTEASE"/>
    <property type="match status" value="1"/>
</dbReference>
<dbReference type="SUPFAM" id="SSF50156">
    <property type="entry name" value="PDZ domain-like"/>
    <property type="match status" value="1"/>
</dbReference>
<dbReference type="GO" id="GO:0030288">
    <property type="term" value="C:outer membrane-bounded periplasmic space"/>
    <property type="evidence" value="ECO:0007669"/>
    <property type="project" value="TreeGrafter"/>
</dbReference>
<dbReference type="AlphaFoldDB" id="A0A934Q3X3"/>
<dbReference type="CDD" id="cd06782">
    <property type="entry name" value="cpPDZ_CPP-like"/>
    <property type="match status" value="1"/>
</dbReference>
<dbReference type="Proteomes" id="UP000617041">
    <property type="component" value="Unassembled WGS sequence"/>
</dbReference>
<keyword evidence="4" id="KW-1185">Reference proteome</keyword>
<dbReference type="EMBL" id="JAEDAO010000001">
    <property type="protein sequence ID" value="MBK0394082.1"/>
    <property type="molecule type" value="Genomic_DNA"/>
</dbReference>
<dbReference type="SMART" id="SM00228">
    <property type="entry name" value="PDZ"/>
    <property type="match status" value="1"/>
</dbReference>
<feature type="domain" description="PDZ" evidence="2">
    <location>
        <begin position="417"/>
        <end position="498"/>
    </location>
</feature>
<feature type="chain" id="PRO_5038083943" evidence="1">
    <location>
        <begin position="30"/>
        <end position="571"/>
    </location>
</feature>
<dbReference type="InterPro" id="IPR001478">
    <property type="entry name" value="PDZ"/>
</dbReference>
<dbReference type="InterPro" id="IPR011990">
    <property type="entry name" value="TPR-like_helical_dom_sf"/>
</dbReference>
<proteinExistence type="predicted"/>
<feature type="signal peptide" evidence="1">
    <location>
        <begin position="1"/>
        <end position="29"/>
    </location>
</feature>
<gene>
    <name evidence="3" type="ORF">I8E28_15885</name>
</gene>
<dbReference type="RefSeq" id="WP_200789061.1">
    <property type="nucleotide sequence ID" value="NZ_JAEDAO010000001.1"/>
</dbReference>
<dbReference type="GO" id="GO:0007165">
    <property type="term" value="P:signal transduction"/>
    <property type="evidence" value="ECO:0007669"/>
    <property type="project" value="TreeGrafter"/>
</dbReference>
<sequence>MRAPSLRACSALSRIALAAAATCALPAHAQFGGLLQSMMQAQQQAAQQEAAQRAATPAKRWGTVKPVPADLRTQAQAFAAGAKSAEMRPLYERLFIEGERNATLNFERIGLAALSAGDLDTAEKAFEAAVARIDLIYADNPEAQKAKSLWTAEKVKDFKGEPYERAMAYFYRGIVWAAKGDFQNARAMFKQADYQDTVAEAEAYAGDFGLMPYMAGWASYCDGNEQLAKEFAQQAAKVDKGFVGISAEQPVLVLFETSRVPFKYGGGKYGELLKWQQYEAVLKEPKYEVQGACVPDADGCKPVPGKFIVGGDVGFQATTRGGRPIDAVLGGKASFREGAEGVANVATAVGAASLDVAMLSGNRDAAGLGMVGMFAGLVAQGMAENTQAQADIREWEQLQGQLWLGTGSTKLEAPAVRANVQTFTQFVGVGMSFERQGSTVKLVNVMAGAPAHRAGLRSGDELLAVDGAPVATLQPQDIAAKVRGNAGTAVNLRVVRNGEPQDVPVVRDTITNPVVPSAPLKRLVDAPRCQLYWGRAMPAAAATVREAGPLEPGEHPRDPAFRGEIQAMFGA</sequence>
<evidence type="ECO:0000313" key="3">
    <source>
        <dbReference type="EMBL" id="MBK0394082.1"/>
    </source>
</evidence>
<dbReference type="InterPro" id="IPR036034">
    <property type="entry name" value="PDZ_sf"/>
</dbReference>